<dbReference type="Proteomes" id="UP001228468">
    <property type="component" value="Unassembled WGS sequence"/>
</dbReference>
<comment type="caution">
    <text evidence="1">The sequence shown here is derived from an EMBL/GenBank/DDBJ whole genome shotgun (WGS) entry which is preliminary data.</text>
</comment>
<proteinExistence type="predicted"/>
<reference evidence="1 2" key="1">
    <citation type="submission" date="2023-08" db="EMBL/GenBank/DDBJ databases">
        <title>Whole Genome exploration of the biotechnological potential of heavy metal resistant bacteria.</title>
        <authorList>
            <person name="Adeniji A."/>
            <person name="Ayangbenro A."/>
        </authorList>
    </citation>
    <scope>NUCLEOTIDE SEQUENCE [LARGE SCALE GENOMIC DNA]</scope>
    <source>
        <strain evidence="1 2">ABS_30</strain>
    </source>
</reference>
<name>A0ABT9K4L9_9PSED</name>
<evidence type="ECO:0000313" key="1">
    <source>
        <dbReference type="EMBL" id="MDP8573648.1"/>
    </source>
</evidence>
<organism evidence="1 2">
    <name type="scientific">Pseudomonas iranensis</name>
    <dbReference type="NCBI Taxonomy" id="2745503"/>
    <lineage>
        <taxon>Bacteria</taxon>
        <taxon>Pseudomonadati</taxon>
        <taxon>Pseudomonadota</taxon>
        <taxon>Gammaproteobacteria</taxon>
        <taxon>Pseudomonadales</taxon>
        <taxon>Pseudomonadaceae</taxon>
        <taxon>Pseudomonas</taxon>
    </lineage>
</organism>
<protein>
    <submittedName>
        <fullName evidence="1">Uncharacterized protein</fullName>
    </submittedName>
</protein>
<sequence>MYKNKQVLDILRLNWLIDHAELSVRRTVVRKQLGKGKSKSFLDVYSIRDRTDNAPLWEAHFHYDRQDSEPLSFTIKGSHLKTLEQSRRGIESQRRDEQAGLPHTAIWRQTFDGKTANRIFALASDAAVAPL</sequence>
<evidence type="ECO:0000313" key="2">
    <source>
        <dbReference type="Proteomes" id="UP001228468"/>
    </source>
</evidence>
<gene>
    <name evidence="1" type="ORF">RAM78_14695</name>
</gene>
<dbReference type="EMBL" id="JAVCAN010000006">
    <property type="protein sequence ID" value="MDP8573648.1"/>
    <property type="molecule type" value="Genomic_DNA"/>
</dbReference>
<dbReference type="RefSeq" id="WP_240783178.1">
    <property type="nucleotide sequence ID" value="NZ_JAVCAN010000006.1"/>
</dbReference>
<keyword evidence="2" id="KW-1185">Reference proteome</keyword>
<accession>A0ABT9K4L9</accession>